<evidence type="ECO:0000313" key="3">
    <source>
        <dbReference type="Proteomes" id="UP000009080"/>
    </source>
</evidence>
<sequence>MLKAGIFLDMENLNMNGGWGMRFDVIRKLVEAQGTTVLRANVYIAVDNAREKYDFEYREKAQARRDKMRLAGFHIVEKEIRRFTNADGTQNIKANADLDLAVDAMLQAENLDYILLGTGDGDFLRLVRALQSKGKRVDAVAIHNVSGELRREVDYYFHGATIPGLLPIKNDPKKIRHRGVLDYVNEEKGFGFLSIRTGYQLTDIESGIFCHISQLTEDGMGVSNDRFSALASNNAVIEFDKIKSERGGFQAENALVYK</sequence>
<dbReference type="AlphaFoldDB" id="C5BQL9"/>
<feature type="domain" description="NYN" evidence="1">
    <location>
        <begin position="3"/>
        <end position="157"/>
    </location>
</feature>
<dbReference type="Gene3D" id="3.40.50.1010">
    <property type="entry name" value="5'-nuclease"/>
    <property type="match status" value="1"/>
</dbReference>
<evidence type="ECO:0000313" key="2">
    <source>
        <dbReference type="EMBL" id="ACR12881.1"/>
    </source>
</evidence>
<dbReference type="InterPro" id="IPR012340">
    <property type="entry name" value="NA-bd_OB-fold"/>
</dbReference>
<protein>
    <recommendedName>
        <fullName evidence="1">NYN domain-containing protein</fullName>
    </recommendedName>
</protein>
<organism evidence="2 3">
    <name type="scientific">Teredinibacter turnerae (strain ATCC 39867 / T7901)</name>
    <dbReference type="NCBI Taxonomy" id="377629"/>
    <lineage>
        <taxon>Bacteria</taxon>
        <taxon>Pseudomonadati</taxon>
        <taxon>Pseudomonadota</taxon>
        <taxon>Gammaproteobacteria</taxon>
        <taxon>Cellvibrionales</taxon>
        <taxon>Cellvibrionaceae</taxon>
        <taxon>Teredinibacter</taxon>
    </lineage>
</organism>
<dbReference type="CDD" id="cd10911">
    <property type="entry name" value="PIN_LabA"/>
    <property type="match status" value="1"/>
</dbReference>
<dbReference type="RefSeq" id="WP_015818994.1">
    <property type="nucleotide sequence ID" value="NC_012997.1"/>
</dbReference>
<accession>C5BQL9</accession>
<dbReference type="GO" id="GO:0004540">
    <property type="term" value="F:RNA nuclease activity"/>
    <property type="evidence" value="ECO:0007669"/>
    <property type="project" value="InterPro"/>
</dbReference>
<dbReference type="KEGG" id="ttu:TERTU_3357"/>
<dbReference type="Proteomes" id="UP000009080">
    <property type="component" value="Chromosome"/>
</dbReference>
<gene>
    <name evidence="2" type="ordered locus">TERTU_3357</name>
</gene>
<dbReference type="STRING" id="377629.TERTU_3357"/>
<dbReference type="HOGENOM" id="CLU_065313_0_0_6"/>
<dbReference type="PANTHER" id="PTHR35458">
    <property type="entry name" value="SLR0755 PROTEIN"/>
    <property type="match status" value="1"/>
</dbReference>
<dbReference type="EMBL" id="CP001614">
    <property type="protein sequence ID" value="ACR12881.1"/>
    <property type="molecule type" value="Genomic_DNA"/>
</dbReference>
<dbReference type="eggNOG" id="COG1432">
    <property type="taxonomic scope" value="Bacteria"/>
</dbReference>
<dbReference type="OrthoDB" id="5292197at2"/>
<dbReference type="InterPro" id="IPR021139">
    <property type="entry name" value="NYN"/>
</dbReference>
<evidence type="ECO:0000259" key="1">
    <source>
        <dbReference type="Pfam" id="PF01936"/>
    </source>
</evidence>
<reference evidence="2 3" key="1">
    <citation type="journal article" date="2009" name="PLoS ONE">
        <title>The complete genome of Teredinibacter turnerae T7901: an intracellular endosymbiont of marine wood-boring bivalves (shipworms).</title>
        <authorList>
            <person name="Yang J.C."/>
            <person name="Madupu R."/>
            <person name="Durkin A.S."/>
            <person name="Ekborg N.A."/>
            <person name="Pedamallu C.S."/>
            <person name="Hostetler J.B."/>
            <person name="Radune D."/>
            <person name="Toms B.S."/>
            <person name="Henrissat B."/>
            <person name="Coutinho P.M."/>
            <person name="Schwarz S."/>
            <person name="Field L."/>
            <person name="Trindade-Silva A.E."/>
            <person name="Soares C.A.G."/>
            <person name="Elshahawi S."/>
            <person name="Hanora A."/>
            <person name="Schmidt E.W."/>
            <person name="Haygood M.G."/>
            <person name="Posfai J."/>
            <person name="Benner J."/>
            <person name="Madinger C."/>
            <person name="Nove J."/>
            <person name="Anton B."/>
            <person name="Chaudhary K."/>
            <person name="Foster J."/>
            <person name="Holman A."/>
            <person name="Kumar S."/>
            <person name="Lessard P.A."/>
            <person name="Luyten Y.A."/>
            <person name="Slatko B."/>
            <person name="Wood N."/>
            <person name="Wu B."/>
            <person name="Teplitski M."/>
            <person name="Mougous J.D."/>
            <person name="Ward N."/>
            <person name="Eisen J.A."/>
            <person name="Badger J.H."/>
            <person name="Distel D.L."/>
        </authorList>
    </citation>
    <scope>NUCLEOTIDE SEQUENCE [LARGE SCALE GENOMIC DNA]</scope>
    <source>
        <strain evidence="3">ATCC 39867 / T7901</strain>
    </source>
</reference>
<dbReference type="PANTHER" id="PTHR35458:SF2">
    <property type="entry name" value="SLR0755 PROTEIN"/>
    <property type="match status" value="1"/>
</dbReference>
<keyword evidence="3" id="KW-1185">Reference proteome</keyword>
<dbReference type="InterPro" id="IPR047140">
    <property type="entry name" value="LabA"/>
</dbReference>
<proteinExistence type="predicted"/>
<dbReference type="Gene3D" id="2.40.50.140">
    <property type="entry name" value="Nucleic acid-binding proteins"/>
    <property type="match status" value="1"/>
</dbReference>
<dbReference type="Pfam" id="PF01936">
    <property type="entry name" value="NYN"/>
    <property type="match status" value="1"/>
</dbReference>
<name>C5BQL9_TERTT</name>